<gene>
    <name evidence="1" type="ORF">LCGC14_0810660</name>
</gene>
<protein>
    <recommendedName>
        <fullName evidence="2">Histidine kinase/HSP90-like ATPase domain-containing protein</fullName>
    </recommendedName>
</protein>
<dbReference type="AlphaFoldDB" id="A0A0F9SU87"/>
<dbReference type="SUPFAM" id="SSF55874">
    <property type="entry name" value="ATPase domain of HSP90 chaperone/DNA topoisomerase II/histidine kinase"/>
    <property type="match status" value="1"/>
</dbReference>
<name>A0A0F9SU87_9ZZZZ</name>
<comment type="caution">
    <text evidence="1">The sequence shown here is derived from an EMBL/GenBank/DDBJ whole genome shotgun (WGS) entry which is preliminary data.</text>
</comment>
<evidence type="ECO:0008006" key="2">
    <source>
        <dbReference type="Google" id="ProtNLM"/>
    </source>
</evidence>
<evidence type="ECO:0000313" key="1">
    <source>
        <dbReference type="EMBL" id="KKN32758.1"/>
    </source>
</evidence>
<dbReference type="EMBL" id="LAZR01002230">
    <property type="protein sequence ID" value="KKN32758.1"/>
    <property type="molecule type" value="Genomic_DNA"/>
</dbReference>
<accession>A0A0F9SU87</accession>
<reference evidence="1" key="1">
    <citation type="journal article" date="2015" name="Nature">
        <title>Complex archaea that bridge the gap between prokaryotes and eukaryotes.</title>
        <authorList>
            <person name="Spang A."/>
            <person name="Saw J.H."/>
            <person name="Jorgensen S.L."/>
            <person name="Zaremba-Niedzwiedzka K."/>
            <person name="Martijn J."/>
            <person name="Lind A.E."/>
            <person name="van Eijk R."/>
            <person name="Schleper C."/>
            <person name="Guy L."/>
            <person name="Ettema T.J."/>
        </authorList>
    </citation>
    <scope>NUCLEOTIDE SEQUENCE</scope>
</reference>
<sequence length="275" mass="31553">MTLDIGLNMSFNESVLGKEYLKYCNLKEIALNTKTLDLSNISWFFPTCLLPLGIFIKEHKEIHVIPPIDIEVAKYFNIIMKDKIDSVKRSYIPIVEILPNKKLIEKNLDSLISNKDYNMGSLNAFAYFIGELITNIYEHSKFSTAYIIAQRYNQKNFTEIGIIDNGISIPGSYEIKGFNFSDIKALEEAIQGLSTKYNDNEYSERGYGLRTSLNLLTEGFEAKCLIVSRGVGLIANKNNRFFYKMKEKDIFNGTLISTRFDNNIREVNVYAYIDT</sequence>
<proteinExistence type="predicted"/>
<dbReference type="InterPro" id="IPR036890">
    <property type="entry name" value="HATPase_C_sf"/>
</dbReference>
<organism evidence="1">
    <name type="scientific">marine sediment metagenome</name>
    <dbReference type="NCBI Taxonomy" id="412755"/>
    <lineage>
        <taxon>unclassified sequences</taxon>
        <taxon>metagenomes</taxon>
        <taxon>ecological metagenomes</taxon>
    </lineage>
</organism>